<dbReference type="InterPro" id="IPR000387">
    <property type="entry name" value="Tyr_Pase_dom"/>
</dbReference>
<dbReference type="AlphaFoldDB" id="A0A8B8C8A1"/>
<organism evidence="7 8">
    <name type="scientific">Crassostrea virginica</name>
    <name type="common">Eastern oyster</name>
    <dbReference type="NCBI Taxonomy" id="6565"/>
    <lineage>
        <taxon>Eukaryota</taxon>
        <taxon>Metazoa</taxon>
        <taxon>Spiralia</taxon>
        <taxon>Lophotrochozoa</taxon>
        <taxon>Mollusca</taxon>
        <taxon>Bivalvia</taxon>
        <taxon>Autobranchia</taxon>
        <taxon>Pteriomorphia</taxon>
        <taxon>Ostreida</taxon>
        <taxon>Ostreoidea</taxon>
        <taxon>Ostreidae</taxon>
        <taxon>Crassostrea</taxon>
    </lineage>
</organism>
<evidence type="ECO:0000256" key="3">
    <source>
        <dbReference type="ARBA" id="ARBA00022801"/>
    </source>
</evidence>
<dbReference type="Gene3D" id="2.170.300.10">
    <property type="entry name" value="Tie2 ligand-binding domain superfamily"/>
    <property type="match status" value="1"/>
</dbReference>
<feature type="domain" description="Tyrosine-protein phosphatase" evidence="5">
    <location>
        <begin position="215"/>
        <end position="471"/>
    </location>
</feature>
<reference evidence="8" key="1">
    <citation type="submission" date="2025-08" db="UniProtKB">
        <authorList>
            <consortium name="RefSeq"/>
        </authorList>
    </citation>
    <scope>IDENTIFICATION</scope>
    <source>
        <tissue evidence="8">Whole sample</tissue>
    </source>
</reference>
<dbReference type="SUPFAM" id="SSF57184">
    <property type="entry name" value="Growth factor receptor domain"/>
    <property type="match status" value="1"/>
</dbReference>
<gene>
    <name evidence="8" type="primary">LOC111116634</name>
</gene>
<keyword evidence="3" id="KW-0378">Hydrolase</keyword>
<feature type="domain" description="Tyrosine-protein phosphatase" evidence="5">
    <location>
        <begin position="503"/>
        <end position="761"/>
    </location>
</feature>
<dbReference type="RefSeq" id="XP_022311344.1">
    <property type="nucleotide sequence ID" value="XM_022455636.1"/>
</dbReference>
<dbReference type="PRINTS" id="PR00700">
    <property type="entry name" value="PRTYPHPHTASE"/>
</dbReference>
<dbReference type="SUPFAM" id="SSF52799">
    <property type="entry name" value="(Phosphotyrosine protein) phosphatases II"/>
    <property type="match status" value="2"/>
</dbReference>
<dbReference type="EC" id="3.1.3.48" evidence="2"/>
<dbReference type="InterPro" id="IPR003595">
    <property type="entry name" value="Tyr_Pase_cat"/>
</dbReference>
<dbReference type="PANTHER" id="PTHR19134">
    <property type="entry name" value="RECEPTOR-TYPE TYROSINE-PROTEIN PHOSPHATASE"/>
    <property type="match status" value="1"/>
</dbReference>
<dbReference type="InterPro" id="IPR009030">
    <property type="entry name" value="Growth_fac_rcpt_cys_sf"/>
</dbReference>
<dbReference type="PANTHER" id="PTHR19134:SF562">
    <property type="entry name" value="PROTEIN-TYROSINE-PHOSPHATASE"/>
    <property type="match status" value="1"/>
</dbReference>
<dbReference type="GeneID" id="111116634"/>
<keyword evidence="4" id="KW-0904">Protein phosphatase</keyword>
<accession>A0A8B8C8A1</accession>
<proteinExistence type="inferred from homology"/>
<dbReference type="InterPro" id="IPR029021">
    <property type="entry name" value="Prot-tyrosine_phosphatase-like"/>
</dbReference>
<dbReference type="PROSITE" id="PS50055">
    <property type="entry name" value="TYR_PHOSPHATASE_PTP"/>
    <property type="match status" value="2"/>
</dbReference>
<dbReference type="Proteomes" id="UP000694844">
    <property type="component" value="Chromosome 10"/>
</dbReference>
<feature type="domain" description="Tyrosine specific protein phosphatases" evidence="6">
    <location>
        <begin position="387"/>
        <end position="462"/>
    </location>
</feature>
<feature type="domain" description="Tyrosine specific protein phosphatases" evidence="6">
    <location>
        <begin position="677"/>
        <end position="752"/>
    </location>
</feature>
<dbReference type="Gene3D" id="3.90.190.10">
    <property type="entry name" value="Protein tyrosine phosphatase superfamily"/>
    <property type="match status" value="2"/>
</dbReference>
<evidence type="ECO:0000313" key="8">
    <source>
        <dbReference type="RefSeq" id="XP_022311344.1"/>
    </source>
</evidence>
<evidence type="ECO:0000313" key="7">
    <source>
        <dbReference type="Proteomes" id="UP000694844"/>
    </source>
</evidence>
<dbReference type="SMART" id="SM00404">
    <property type="entry name" value="PTPc_motif"/>
    <property type="match status" value="2"/>
</dbReference>
<dbReference type="Pfam" id="PF00102">
    <property type="entry name" value="Y_phosphatase"/>
    <property type="match status" value="2"/>
</dbReference>
<evidence type="ECO:0000259" key="6">
    <source>
        <dbReference type="PROSITE" id="PS50056"/>
    </source>
</evidence>
<evidence type="ECO:0000256" key="4">
    <source>
        <dbReference type="ARBA" id="ARBA00022912"/>
    </source>
</evidence>
<protein>
    <recommendedName>
        <fullName evidence="2">protein-tyrosine-phosphatase</fullName>
        <ecNumber evidence="2">3.1.3.48</ecNumber>
    </recommendedName>
</protein>
<dbReference type="OrthoDB" id="5981934at2759"/>
<name>A0A8B8C8A1_CRAVI</name>
<keyword evidence="7" id="KW-1185">Reference proteome</keyword>
<evidence type="ECO:0000259" key="5">
    <source>
        <dbReference type="PROSITE" id="PS50055"/>
    </source>
</evidence>
<dbReference type="SMART" id="SM00194">
    <property type="entry name" value="PTPc"/>
    <property type="match status" value="2"/>
</dbReference>
<dbReference type="InterPro" id="IPR000742">
    <property type="entry name" value="EGF"/>
</dbReference>
<evidence type="ECO:0000256" key="1">
    <source>
        <dbReference type="ARBA" id="ARBA00009580"/>
    </source>
</evidence>
<comment type="similarity">
    <text evidence="1">Belongs to the protein-tyrosine phosphatase family.</text>
</comment>
<dbReference type="InterPro" id="IPR050348">
    <property type="entry name" value="Protein-Tyr_Phosphatase"/>
</dbReference>
<dbReference type="InterPro" id="IPR016130">
    <property type="entry name" value="Tyr_Pase_AS"/>
</dbReference>
<evidence type="ECO:0000256" key="2">
    <source>
        <dbReference type="ARBA" id="ARBA00013064"/>
    </source>
</evidence>
<dbReference type="CDD" id="cd00047">
    <property type="entry name" value="PTPc"/>
    <property type="match status" value="2"/>
</dbReference>
<dbReference type="PROSITE" id="PS00383">
    <property type="entry name" value="TYR_PHOSPHATASE_1"/>
    <property type="match status" value="1"/>
</dbReference>
<dbReference type="GO" id="GO:0004725">
    <property type="term" value="F:protein tyrosine phosphatase activity"/>
    <property type="evidence" value="ECO:0007669"/>
    <property type="project" value="UniProtKB-EC"/>
</dbReference>
<sequence length="788" mass="88828">MNNYTCDIESGKCDDWACARENFLPPFCTNCSTGFFGAFCEAQCSEYCKNKSCDSITGTCLHGCKPGYLGTHCNQTCSFSMFGEDCNQTCGRCLSNLTCNHVKGTCGNGCDEGYSGSYCNKSCDNGKYGKNCNKNCTGNCFNNEVCDSKDGSCSNCTIGYQGKICDTHTEKDLPVESSQNLVEYYNSLEIRSGSIDIADLFKVIQMLEYDTEETFEKEFKSIPYGEMPDIPCTVGKLPENLPKNRFKTTFPYDHSRIVLQSSSNTNYINANYIKDTLGRIAYIASQGPKPNTVNDFVQMVWQEDVAVIAMVTSCKEGDTVKCEAYWPTKVMQKAIKGMYIIQLLSEKEYSNFMIRQLNMTSKELNTSRQIIQLQYTTWPDHGIPTPLDLLVYYQYVSRAMETRLDHKLLVHCSAGVGRTGTFIALDALYRQGMKEGKINIVEYVNTMREDRMNMVQNASQYRFLYHGLYEAFQSHGTVLSKDNFAKEVEYGMSSIKAVNMSRLRKEFMDLSSIKPVFTEDDTKFGVLNLHLNMTKSILPADNMRIILSSYVAGQGSYYNAVPLSTFTRRDCFIAAQYPVLGAGMDLIRLLIDQDCSTLVSVNPLSVVSSSKEWFPISTNCNSICAYEIQIEPTDRLSEHFCKYVLTVRTTTNNDWHKVHVYEMTTWDMEDVQPSTNNVLLEVVKAVQHSEKVGPEHKIAIASRDGATGCGVFCAVYNAIQQLQQDEEVDMFTIVRQLQSRRPEMISNLNEYLFICQTVAEYINSSPEGFHTVPDVGSCKDEENIYANT</sequence>
<dbReference type="InterPro" id="IPR000242">
    <property type="entry name" value="PTP_cat"/>
</dbReference>
<dbReference type="PROSITE" id="PS50056">
    <property type="entry name" value="TYR_PHOSPHATASE_2"/>
    <property type="match status" value="2"/>
</dbReference>
<dbReference type="SMART" id="SM00181">
    <property type="entry name" value="EGF"/>
    <property type="match status" value="3"/>
</dbReference>
<dbReference type="KEGG" id="cvn:111116634"/>